<keyword evidence="3" id="KW-1185">Reference proteome</keyword>
<dbReference type="Proteomes" id="UP000625527">
    <property type="component" value="Unassembled WGS sequence"/>
</dbReference>
<name>A0ABR9MY02_9MICO</name>
<keyword evidence="1" id="KW-0472">Membrane</keyword>
<accession>A0ABR9MY02</accession>
<protein>
    <submittedName>
        <fullName evidence="2">Uncharacterized protein</fullName>
    </submittedName>
</protein>
<reference evidence="2 3" key="1">
    <citation type="submission" date="2020-10" db="EMBL/GenBank/DDBJ databases">
        <title>Myceligenerans pegani sp. nov., an endophytic actinomycete isolated from Peganum harmala L. in Xinjiang, China.</title>
        <authorList>
            <person name="Xin L."/>
        </authorList>
    </citation>
    <scope>NUCLEOTIDE SEQUENCE [LARGE SCALE GENOMIC DNA]</scope>
    <source>
        <strain evidence="2 3">TRM65318</strain>
    </source>
</reference>
<feature type="transmembrane region" description="Helical" evidence="1">
    <location>
        <begin position="21"/>
        <end position="39"/>
    </location>
</feature>
<feature type="transmembrane region" description="Helical" evidence="1">
    <location>
        <begin position="111"/>
        <end position="132"/>
    </location>
</feature>
<gene>
    <name evidence="2" type="ORF">IHE71_08750</name>
</gene>
<feature type="transmembrane region" description="Helical" evidence="1">
    <location>
        <begin position="75"/>
        <end position="99"/>
    </location>
</feature>
<dbReference type="EMBL" id="JADAQT010000069">
    <property type="protein sequence ID" value="MBE1875799.1"/>
    <property type="molecule type" value="Genomic_DNA"/>
</dbReference>
<feature type="transmembrane region" description="Helical" evidence="1">
    <location>
        <begin position="51"/>
        <end position="68"/>
    </location>
</feature>
<proteinExistence type="predicted"/>
<sequence length="140" mass="14281">MTSYDTPQPQQPARPQQPGRIQWPLIGGLACLALLWPLTALTGLGSGAPRALAIVGITGAVWIGVVGFGRVARPVLTLTLTGLAFGVLTILLSLVFAGIDGAGPGGAAWTALPALAMDAFWGFLAGLIALGIQRARGDAR</sequence>
<comment type="caution">
    <text evidence="2">The sequence shown here is derived from an EMBL/GenBank/DDBJ whole genome shotgun (WGS) entry which is preliminary data.</text>
</comment>
<keyword evidence="1" id="KW-0812">Transmembrane</keyword>
<dbReference type="RefSeq" id="WP_192862360.1">
    <property type="nucleotide sequence ID" value="NZ_JADAQT010000069.1"/>
</dbReference>
<evidence type="ECO:0000313" key="3">
    <source>
        <dbReference type="Proteomes" id="UP000625527"/>
    </source>
</evidence>
<organism evidence="2 3">
    <name type="scientific">Myceligenerans pegani</name>
    <dbReference type="NCBI Taxonomy" id="2776917"/>
    <lineage>
        <taxon>Bacteria</taxon>
        <taxon>Bacillati</taxon>
        <taxon>Actinomycetota</taxon>
        <taxon>Actinomycetes</taxon>
        <taxon>Micrococcales</taxon>
        <taxon>Promicromonosporaceae</taxon>
        <taxon>Myceligenerans</taxon>
    </lineage>
</organism>
<keyword evidence="1" id="KW-1133">Transmembrane helix</keyword>
<evidence type="ECO:0000313" key="2">
    <source>
        <dbReference type="EMBL" id="MBE1875799.1"/>
    </source>
</evidence>
<evidence type="ECO:0000256" key="1">
    <source>
        <dbReference type="SAM" id="Phobius"/>
    </source>
</evidence>